<organism evidence="1 2">
    <name type="scientific">Marinomonas primoryensis</name>
    <dbReference type="NCBI Taxonomy" id="178399"/>
    <lineage>
        <taxon>Bacteria</taxon>
        <taxon>Pseudomonadati</taxon>
        <taxon>Pseudomonadota</taxon>
        <taxon>Gammaproteobacteria</taxon>
        <taxon>Oceanospirillales</taxon>
        <taxon>Oceanospirillaceae</taxon>
        <taxon>Marinomonas</taxon>
    </lineage>
</organism>
<evidence type="ECO:0000313" key="2">
    <source>
        <dbReference type="Proteomes" id="UP000249898"/>
    </source>
</evidence>
<dbReference type="Proteomes" id="UP000249898">
    <property type="component" value="Chromosome"/>
</dbReference>
<sequence>MAGTKIMLAELTQLYSEKDDIYLPVIEEHVLWGNEYFPNISSRAAWNQYQAVIDDPQLPHWCKKENGHTQSIIDCRSWKVFKEAIDRAYRYFTNEDVALERATVTLPVILRVGQDIKEKFARGAASLCIYIRIDFNANSQVYLQSKERMEVEIECGTMFIVSGYQRHRLTGDGVVIAFQIDLPSISRSEALNKIDELQSDVNDESIFYSAVAQPISRPLPSFECIQEKINWLDHRAYKRYRRFECPVIKKYLLENDNPQLATQSEKEIVRRYGNQANFTESHYFHLKEHISVLTGQQCLELVRFVDDNISSAVIDSVDDFPEYQVDVSPELFAQLVGKETCEAVLNLPKILDKSLSHEKLSRLGYSLFLRLYSEETRSLIPFHHDICDYTCVIALNDQSDFSGGDFIMLNGDNLEKAAWKQGEALLHSGNLIHGVSKMNAGKRYSLVMFADHVE</sequence>
<dbReference type="RefSeq" id="WP_112140143.1">
    <property type="nucleotide sequence ID" value="NZ_CP016181.1"/>
</dbReference>
<protein>
    <recommendedName>
        <fullName evidence="3">Fe2OG dioxygenase domain-containing protein</fullName>
    </recommendedName>
</protein>
<dbReference type="EMBL" id="CP016181">
    <property type="protein sequence ID" value="AWY01554.1"/>
    <property type="molecule type" value="Genomic_DNA"/>
</dbReference>
<evidence type="ECO:0008006" key="3">
    <source>
        <dbReference type="Google" id="ProtNLM"/>
    </source>
</evidence>
<evidence type="ECO:0000313" key="1">
    <source>
        <dbReference type="EMBL" id="AWY01554.1"/>
    </source>
</evidence>
<gene>
    <name evidence="1" type="ORF">A8139_17490</name>
</gene>
<name>A0A2Z4PWY4_9GAMM</name>
<dbReference type="OrthoDB" id="7053133at2"/>
<dbReference type="Gene3D" id="2.60.120.620">
    <property type="entry name" value="q2cbj1_9rhob like domain"/>
    <property type="match status" value="1"/>
</dbReference>
<reference evidence="1 2" key="1">
    <citation type="submission" date="2016-06" db="EMBL/GenBank/DDBJ databases">
        <title>The sequenced genome of the ice-adhering bacterium Marinomonas primoryensis, from Antarctica.</title>
        <authorList>
            <person name="Graham L."/>
            <person name="Vance T.D.R."/>
            <person name="Davies P.L."/>
        </authorList>
    </citation>
    <scope>NUCLEOTIDE SEQUENCE [LARGE SCALE GENOMIC DNA]</scope>
    <source>
        <strain evidence="1 2">AceL</strain>
    </source>
</reference>
<accession>A0A2Z4PWY4</accession>
<dbReference type="AlphaFoldDB" id="A0A2Z4PWY4"/>
<proteinExistence type="predicted"/>